<dbReference type="Gene3D" id="2.30.29.30">
    <property type="entry name" value="Pleckstrin-homology domain (PH domain)/Phosphotyrosine-binding domain (PTB)"/>
    <property type="match status" value="1"/>
</dbReference>
<protein>
    <recommendedName>
        <fullName evidence="5">WH1-domain-containing protein</fullName>
    </recommendedName>
</protein>
<evidence type="ECO:0000313" key="4">
    <source>
        <dbReference type="Proteomes" id="UP000308197"/>
    </source>
</evidence>
<keyword evidence="4" id="KW-1185">Reference proteome</keyword>
<gene>
    <name evidence="3" type="ORF">K466DRAFT_556744</name>
</gene>
<dbReference type="Gene3D" id="3.90.810.10">
    <property type="entry name" value="CRIB domain"/>
    <property type="match status" value="1"/>
</dbReference>
<proteinExistence type="predicted"/>
<dbReference type="SMART" id="SM00461">
    <property type="entry name" value="WH1"/>
    <property type="match status" value="1"/>
</dbReference>
<feature type="domain" description="CRIB" evidence="1">
    <location>
        <begin position="203"/>
        <end position="218"/>
    </location>
</feature>
<dbReference type="EMBL" id="ML211500">
    <property type="protein sequence ID" value="TFK82296.1"/>
    <property type="molecule type" value="Genomic_DNA"/>
</dbReference>
<dbReference type="InterPro" id="IPR033927">
    <property type="entry name" value="WASPfam_EVH1"/>
</dbReference>
<evidence type="ECO:0008006" key="5">
    <source>
        <dbReference type="Google" id="ProtNLM"/>
    </source>
</evidence>
<dbReference type="STRING" id="1314778.A0A5C3NXX7"/>
<dbReference type="PROSITE" id="PS50229">
    <property type="entry name" value="WH1"/>
    <property type="match status" value="1"/>
</dbReference>
<dbReference type="InParanoid" id="A0A5C3NXX7"/>
<accession>A0A5C3NXX7</accession>
<dbReference type="InterPro" id="IPR000697">
    <property type="entry name" value="WH1/EVH1_dom"/>
</dbReference>
<name>A0A5C3NXX7_9APHY</name>
<sequence>MAYQTPHPDSPAATITSLSDDDKRHILSYLPPDVKLLAVAPARIYQAPFNASPDSWTFTGLRGMLVFGRNRVTVFPDRPLGVGEGTSIEQNYWFRLIDVDSGKGIVWFHPIPSGLDYHSDKPFFHTFSGCSRMFGFRFDEDDDAEKFRRRVTRRIQISAPRFSKPRATKPVSVTSPPAAPAPLTHAVSAAPAGAGRRVSHGMISAPTPGTFMHVAHVGLDAKGQIESTPNIEPGWTMIVEELQGYGVTEKMVDEDFDFVEGFLAGAKASLVQELRKTTPAAAKITRMPTPIECEKKSRPVQRKKVPFYF</sequence>
<dbReference type="Pfam" id="PF00568">
    <property type="entry name" value="WH1"/>
    <property type="match status" value="1"/>
</dbReference>
<organism evidence="3 4">
    <name type="scientific">Polyporus arcularius HHB13444</name>
    <dbReference type="NCBI Taxonomy" id="1314778"/>
    <lineage>
        <taxon>Eukaryota</taxon>
        <taxon>Fungi</taxon>
        <taxon>Dikarya</taxon>
        <taxon>Basidiomycota</taxon>
        <taxon>Agaricomycotina</taxon>
        <taxon>Agaricomycetes</taxon>
        <taxon>Polyporales</taxon>
        <taxon>Polyporaceae</taxon>
        <taxon>Polyporus</taxon>
    </lineage>
</organism>
<dbReference type="SUPFAM" id="SSF50729">
    <property type="entry name" value="PH domain-like"/>
    <property type="match status" value="1"/>
</dbReference>
<dbReference type="InterPro" id="IPR000095">
    <property type="entry name" value="CRIB_dom"/>
</dbReference>
<evidence type="ECO:0000313" key="3">
    <source>
        <dbReference type="EMBL" id="TFK82296.1"/>
    </source>
</evidence>
<dbReference type="PROSITE" id="PS50108">
    <property type="entry name" value="CRIB"/>
    <property type="match status" value="1"/>
</dbReference>
<dbReference type="Proteomes" id="UP000308197">
    <property type="component" value="Unassembled WGS sequence"/>
</dbReference>
<feature type="domain" description="WH1" evidence="2">
    <location>
        <begin position="29"/>
        <end position="158"/>
    </location>
</feature>
<evidence type="ECO:0000259" key="2">
    <source>
        <dbReference type="PROSITE" id="PS50229"/>
    </source>
</evidence>
<evidence type="ECO:0000259" key="1">
    <source>
        <dbReference type="PROSITE" id="PS50108"/>
    </source>
</evidence>
<dbReference type="CDD" id="cd01205">
    <property type="entry name" value="EVH1_WASP-like"/>
    <property type="match status" value="1"/>
</dbReference>
<dbReference type="AlphaFoldDB" id="A0A5C3NXX7"/>
<reference evidence="3 4" key="1">
    <citation type="journal article" date="2019" name="Nat. Ecol. Evol.">
        <title>Megaphylogeny resolves global patterns of mushroom evolution.</title>
        <authorList>
            <person name="Varga T."/>
            <person name="Krizsan K."/>
            <person name="Foldi C."/>
            <person name="Dima B."/>
            <person name="Sanchez-Garcia M."/>
            <person name="Sanchez-Ramirez S."/>
            <person name="Szollosi G.J."/>
            <person name="Szarkandi J.G."/>
            <person name="Papp V."/>
            <person name="Albert L."/>
            <person name="Andreopoulos W."/>
            <person name="Angelini C."/>
            <person name="Antonin V."/>
            <person name="Barry K.W."/>
            <person name="Bougher N.L."/>
            <person name="Buchanan P."/>
            <person name="Buyck B."/>
            <person name="Bense V."/>
            <person name="Catcheside P."/>
            <person name="Chovatia M."/>
            <person name="Cooper J."/>
            <person name="Damon W."/>
            <person name="Desjardin D."/>
            <person name="Finy P."/>
            <person name="Geml J."/>
            <person name="Haridas S."/>
            <person name="Hughes K."/>
            <person name="Justo A."/>
            <person name="Karasinski D."/>
            <person name="Kautmanova I."/>
            <person name="Kiss B."/>
            <person name="Kocsube S."/>
            <person name="Kotiranta H."/>
            <person name="LaButti K.M."/>
            <person name="Lechner B.E."/>
            <person name="Liimatainen K."/>
            <person name="Lipzen A."/>
            <person name="Lukacs Z."/>
            <person name="Mihaltcheva S."/>
            <person name="Morgado L.N."/>
            <person name="Niskanen T."/>
            <person name="Noordeloos M.E."/>
            <person name="Ohm R.A."/>
            <person name="Ortiz-Santana B."/>
            <person name="Ovrebo C."/>
            <person name="Racz N."/>
            <person name="Riley R."/>
            <person name="Savchenko A."/>
            <person name="Shiryaev A."/>
            <person name="Soop K."/>
            <person name="Spirin V."/>
            <person name="Szebenyi C."/>
            <person name="Tomsovsky M."/>
            <person name="Tulloss R.E."/>
            <person name="Uehling J."/>
            <person name="Grigoriev I.V."/>
            <person name="Vagvolgyi C."/>
            <person name="Papp T."/>
            <person name="Martin F.M."/>
            <person name="Miettinen O."/>
            <person name="Hibbett D.S."/>
            <person name="Nagy L.G."/>
        </authorList>
    </citation>
    <scope>NUCLEOTIDE SEQUENCE [LARGE SCALE GENOMIC DNA]</scope>
    <source>
        <strain evidence="3 4">HHB13444</strain>
    </source>
</reference>
<dbReference type="InterPro" id="IPR036936">
    <property type="entry name" value="CRIB_dom_sf"/>
</dbReference>
<dbReference type="InterPro" id="IPR011993">
    <property type="entry name" value="PH-like_dom_sf"/>
</dbReference>